<protein>
    <submittedName>
        <fullName evidence="10">tRNA epoxyqueuosine(34) reductase QueG</fullName>
        <ecNumber evidence="10">1.17.99.6</ecNumber>
    </submittedName>
</protein>
<dbReference type="EC" id="1.17.99.6" evidence="10"/>
<reference evidence="10" key="1">
    <citation type="journal article" date="2021" name="PeerJ">
        <title>Extensive microbial diversity within the chicken gut microbiome revealed by metagenomics and culture.</title>
        <authorList>
            <person name="Gilroy R."/>
            <person name="Ravi A."/>
            <person name="Getino M."/>
            <person name="Pursley I."/>
            <person name="Horton D.L."/>
            <person name="Alikhan N.F."/>
            <person name="Baker D."/>
            <person name="Gharbi K."/>
            <person name="Hall N."/>
            <person name="Watson M."/>
            <person name="Adriaenssens E.M."/>
            <person name="Foster-Nyarko E."/>
            <person name="Jarju S."/>
            <person name="Secka A."/>
            <person name="Antonio M."/>
            <person name="Oren A."/>
            <person name="Chaudhuri R.R."/>
            <person name="La Ragione R."/>
            <person name="Hildebrand F."/>
            <person name="Pallen M.J."/>
        </authorList>
    </citation>
    <scope>NUCLEOTIDE SEQUENCE</scope>
    <source>
        <strain evidence="10">14975</strain>
    </source>
</reference>
<dbReference type="NCBIfam" id="TIGR00276">
    <property type="entry name" value="tRNA epoxyqueuosine(34) reductase QueG"/>
    <property type="match status" value="1"/>
</dbReference>
<dbReference type="GO" id="GO:0051539">
    <property type="term" value="F:4 iron, 4 sulfur cluster binding"/>
    <property type="evidence" value="ECO:0007669"/>
    <property type="project" value="UniProtKB-KW"/>
</dbReference>
<dbReference type="AlphaFoldDB" id="A0A9D2AHB1"/>
<keyword evidence="6 10" id="KW-0560">Oxidoreductase</keyword>
<keyword evidence="8" id="KW-0411">Iron-sulfur</keyword>
<dbReference type="PANTHER" id="PTHR30002:SF4">
    <property type="entry name" value="EPOXYQUEUOSINE REDUCTASE"/>
    <property type="match status" value="1"/>
</dbReference>
<evidence type="ECO:0000259" key="9">
    <source>
        <dbReference type="PROSITE" id="PS51379"/>
    </source>
</evidence>
<keyword evidence="4" id="KW-0479">Metal-binding</keyword>
<evidence type="ECO:0000313" key="10">
    <source>
        <dbReference type="EMBL" id="HIX19957.1"/>
    </source>
</evidence>
<name>A0A9D2AHB1_9BACT</name>
<proteinExistence type="predicted"/>
<dbReference type="Proteomes" id="UP000823964">
    <property type="component" value="Unassembled WGS sequence"/>
</dbReference>
<feature type="domain" description="4Fe-4S ferredoxin-type" evidence="9">
    <location>
        <begin position="176"/>
        <end position="203"/>
    </location>
</feature>
<dbReference type="InterPro" id="IPR017896">
    <property type="entry name" value="4Fe4S_Fe-S-bd"/>
</dbReference>
<reference evidence="10" key="2">
    <citation type="submission" date="2021-04" db="EMBL/GenBank/DDBJ databases">
        <authorList>
            <person name="Gilroy R."/>
        </authorList>
    </citation>
    <scope>NUCLEOTIDE SEQUENCE</scope>
    <source>
        <strain evidence="10">14975</strain>
    </source>
</reference>
<dbReference type="PANTHER" id="PTHR30002">
    <property type="entry name" value="EPOXYQUEUOSINE REDUCTASE"/>
    <property type="match status" value="1"/>
</dbReference>
<keyword evidence="1" id="KW-0004">4Fe-4S</keyword>
<dbReference type="EMBL" id="DXFQ01000088">
    <property type="protein sequence ID" value="HIX19957.1"/>
    <property type="molecule type" value="Genomic_DNA"/>
</dbReference>
<evidence type="ECO:0000256" key="7">
    <source>
        <dbReference type="ARBA" id="ARBA00023004"/>
    </source>
</evidence>
<dbReference type="GO" id="GO:0008616">
    <property type="term" value="P:tRNA queuosine(34) biosynthetic process"/>
    <property type="evidence" value="ECO:0007669"/>
    <property type="project" value="UniProtKB-KW"/>
</dbReference>
<evidence type="ECO:0000256" key="4">
    <source>
        <dbReference type="ARBA" id="ARBA00022723"/>
    </source>
</evidence>
<evidence type="ECO:0000256" key="8">
    <source>
        <dbReference type="ARBA" id="ARBA00023014"/>
    </source>
</evidence>
<organism evidence="10 11">
    <name type="scientific">Candidatus Akkermansia intestinigallinarum</name>
    <dbReference type="NCBI Taxonomy" id="2838431"/>
    <lineage>
        <taxon>Bacteria</taxon>
        <taxon>Pseudomonadati</taxon>
        <taxon>Verrucomicrobiota</taxon>
        <taxon>Verrucomicrobiia</taxon>
        <taxon>Verrucomicrobiales</taxon>
        <taxon>Akkermansiaceae</taxon>
        <taxon>Akkermansia</taxon>
    </lineage>
</organism>
<evidence type="ECO:0000256" key="6">
    <source>
        <dbReference type="ARBA" id="ARBA00023002"/>
    </source>
</evidence>
<comment type="caution">
    <text evidence="10">The sequence shown here is derived from an EMBL/GenBank/DDBJ whole genome shotgun (WGS) entry which is preliminary data.</text>
</comment>
<keyword evidence="7" id="KW-0408">Iron</keyword>
<dbReference type="Pfam" id="PF08331">
    <property type="entry name" value="QueG_DUF1730"/>
    <property type="match status" value="1"/>
</dbReference>
<sequence length="311" mass="34285">MNPPARSARSFEPQAALGALRTAAAQLGFSAVGVADAHAPQGDGLKRWLQEGCHADMAWMERHLDARLNPDLVLPGVRRVVMLTYEYARHDARSLGRIARYAQGDDYHKLLAPKLADLDETLSFYGGQQRCFTDSGPVSERFFARQAGLGWLGRHGLLLRERGGSFCFLACILTTLELPLDAPAKNRCGSCRRCEEACPTGALGRGLCDARRCLSYWTIEAKAPMPADIAARQSDRLYGCDICQEVCPWNRPRPHDASPPTDPHLLMPAALRRADIDELAQLSDEAFAALFAGSPIRRIGPQHWRANLGQR</sequence>
<keyword evidence="2" id="KW-0963">Cytoplasm</keyword>
<keyword evidence="3" id="KW-0819">tRNA processing</keyword>
<dbReference type="InterPro" id="IPR013542">
    <property type="entry name" value="QueG_DUF1730"/>
</dbReference>
<gene>
    <name evidence="10" type="primary">queG</name>
    <name evidence="10" type="ORF">H9862_05050</name>
</gene>
<evidence type="ECO:0000256" key="1">
    <source>
        <dbReference type="ARBA" id="ARBA00022485"/>
    </source>
</evidence>
<dbReference type="InterPro" id="IPR004453">
    <property type="entry name" value="QueG"/>
</dbReference>
<dbReference type="PROSITE" id="PS51379">
    <property type="entry name" value="4FE4S_FER_2"/>
    <property type="match status" value="1"/>
</dbReference>
<accession>A0A9D2AHB1</accession>
<dbReference type="InterPro" id="IPR017900">
    <property type="entry name" value="4Fe4S_Fe_S_CS"/>
</dbReference>
<dbReference type="Gene3D" id="3.30.70.20">
    <property type="match status" value="1"/>
</dbReference>
<evidence type="ECO:0000256" key="2">
    <source>
        <dbReference type="ARBA" id="ARBA00022490"/>
    </source>
</evidence>
<evidence type="ECO:0000256" key="5">
    <source>
        <dbReference type="ARBA" id="ARBA00022785"/>
    </source>
</evidence>
<dbReference type="Pfam" id="PF13484">
    <property type="entry name" value="Fer4_16"/>
    <property type="match status" value="1"/>
</dbReference>
<dbReference type="GO" id="GO:0046872">
    <property type="term" value="F:metal ion binding"/>
    <property type="evidence" value="ECO:0007669"/>
    <property type="project" value="UniProtKB-KW"/>
</dbReference>
<dbReference type="GO" id="GO:0052693">
    <property type="term" value="F:epoxyqueuosine reductase activity"/>
    <property type="evidence" value="ECO:0007669"/>
    <property type="project" value="UniProtKB-EC"/>
</dbReference>
<evidence type="ECO:0000313" key="11">
    <source>
        <dbReference type="Proteomes" id="UP000823964"/>
    </source>
</evidence>
<evidence type="ECO:0000256" key="3">
    <source>
        <dbReference type="ARBA" id="ARBA00022694"/>
    </source>
</evidence>
<dbReference type="SUPFAM" id="SSF46548">
    <property type="entry name" value="alpha-helical ferredoxin"/>
    <property type="match status" value="1"/>
</dbReference>
<keyword evidence="5" id="KW-0671">Queuosine biosynthesis</keyword>
<dbReference type="PROSITE" id="PS00198">
    <property type="entry name" value="4FE4S_FER_1"/>
    <property type="match status" value="1"/>
</dbReference>